<organism evidence="7 8">
    <name type="scientific">Diaphorina citri</name>
    <name type="common">Asian citrus psyllid</name>
    <dbReference type="NCBI Taxonomy" id="121845"/>
    <lineage>
        <taxon>Eukaryota</taxon>
        <taxon>Metazoa</taxon>
        <taxon>Ecdysozoa</taxon>
        <taxon>Arthropoda</taxon>
        <taxon>Hexapoda</taxon>
        <taxon>Insecta</taxon>
        <taxon>Pterygota</taxon>
        <taxon>Neoptera</taxon>
        <taxon>Paraneoptera</taxon>
        <taxon>Hemiptera</taxon>
        <taxon>Sternorrhyncha</taxon>
        <taxon>Psylloidea</taxon>
        <taxon>Psyllidae</taxon>
        <taxon>Diaphorininae</taxon>
        <taxon>Diaphorina</taxon>
    </lineage>
</organism>
<proteinExistence type="inferred from homology"/>
<evidence type="ECO:0000256" key="6">
    <source>
        <dbReference type="SAM" id="MobiDB-lite"/>
    </source>
</evidence>
<dbReference type="GeneID" id="103518438"/>
<dbReference type="PANTHER" id="PTHR14315">
    <property type="entry name" value="SPOT14 FAMILY MEMBER"/>
    <property type="match status" value="1"/>
</dbReference>
<keyword evidence="5" id="KW-0539">Nucleus</keyword>
<dbReference type="Proteomes" id="UP000079169">
    <property type="component" value="Unplaced"/>
</dbReference>
<gene>
    <name evidence="8" type="primary">LOC103518438</name>
</gene>
<reference evidence="8" key="1">
    <citation type="submission" date="2025-08" db="UniProtKB">
        <authorList>
            <consortium name="RefSeq"/>
        </authorList>
    </citation>
    <scope>IDENTIFICATION</scope>
</reference>
<keyword evidence="7" id="KW-1185">Reference proteome</keyword>
<feature type="region of interest" description="Disordered" evidence="6">
    <location>
        <begin position="54"/>
        <end position="110"/>
    </location>
</feature>
<protein>
    <submittedName>
        <fullName evidence="8">Mid1-interacting protein 1A</fullName>
    </submittedName>
</protein>
<keyword evidence="4" id="KW-0963">Cytoplasm</keyword>
<evidence type="ECO:0000313" key="7">
    <source>
        <dbReference type="Proteomes" id="UP000079169"/>
    </source>
</evidence>
<dbReference type="GO" id="GO:0005829">
    <property type="term" value="C:cytosol"/>
    <property type="evidence" value="ECO:0007669"/>
    <property type="project" value="TreeGrafter"/>
</dbReference>
<dbReference type="GO" id="GO:0005634">
    <property type="term" value="C:nucleus"/>
    <property type="evidence" value="ECO:0007669"/>
    <property type="project" value="UniProtKB-SubCell"/>
</dbReference>
<evidence type="ECO:0000256" key="4">
    <source>
        <dbReference type="ARBA" id="ARBA00022490"/>
    </source>
</evidence>
<evidence type="ECO:0000313" key="8">
    <source>
        <dbReference type="RefSeq" id="XP_026686032.1"/>
    </source>
</evidence>
<dbReference type="GO" id="GO:0046890">
    <property type="term" value="P:regulation of lipid biosynthetic process"/>
    <property type="evidence" value="ECO:0007669"/>
    <property type="project" value="TreeGrafter"/>
</dbReference>
<dbReference type="Pfam" id="PF07084">
    <property type="entry name" value="Spot_14"/>
    <property type="match status" value="1"/>
</dbReference>
<dbReference type="PANTHER" id="PTHR14315:SF17">
    <property type="entry name" value="MIP21584P"/>
    <property type="match status" value="1"/>
</dbReference>
<dbReference type="RefSeq" id="XP_026686032.1">
    <property type="nucleotide sequence ID" value="XM_026830231.1"/>
</dbReference>
<comment type="subcellular location">
    <subcellularLocation>
        <location evidence="2">Cytoplasm</location>
    </subcellularLocation>
    <subcellularLocation>
        <location evidence="1">Nucleus</location>
    </subcellularLocation>
</comment>
<feature type="compositionally biased region" description="Polar residues" evidence="6">
    <location>
        <begin position="76"/>
        <end position="89"/>
    </location>
</feature>
<dbReference type="InterPro" id="IPR053719">
    <property type="entry name" value="Lipogen_MT_Stabilize_sf"/>
</dbReference>
<dbReference type="PaxDb" id="121845-A0A3Q0JBZ1"/>
<dbReference type="AlphaFoldDB" id="A0A3Q0JBZ1"/>
<evidence type="ECO:0000256" key="1">
    <source>
        <dbReference type="ARBA" id="ARBA00004123"/>
    </source>
</evidence>
<dbReference type="InterPro" id="IPR009786">
    <property type="entry name" value="Spot_14"/>
</dbReference>
<sequence>MDSTILVPCRLMDLKIDDSITSSKKTRENAALRDTDLYKLYTLVNNVKNQLQWGGKDTPANATSTPITKSHIRRPSTASVSSAGSTYSDTDSETGNEMDSGIEGDSDQSKTSFVDSIEKDFQIHLSGLHSTLKQMTLAATYITSRYQREVGDSGA</sequence>
<evidence type="ECO:0000256" key="3">
    <source>
        <dbReference type="ARBA" id="ARBA00009488"/>
    </source>
</evidence>
<comment type="similarity">
    <text evidence="3">Belongs to the SPOT14 family.</text>
</comment>
<dbReference type="Gene3D" id="6.10.140.1610">
    <property type="match status" value="1"/>
</dbReference>
<dbReference type="STRING" id="121845.A0A3Q0JBZ1"/>
<evidence type="ECO:0000256" key="2">
    <source>
        <dbReference type="ARBA" id="ARBA00004496"/>
    </source>
</evidence>
<dbReference type="KEGG" id="dci:103518438"/>
<evidence type="ECO:0000256" key="5">
    <source>
        <dbReference type="ARBA" id="ARBA00023242"/>
    </source>
</evidence>
<feature type="compositionally biased region" description="Acidic residues" evidence="6">
    <location>
        <begin position="90"/>
        <end position="106"/>
    </location>
</feature>
<accession>A0A3Q0JBZ1</accession>
<name>A0A3Q0JBZ1_DIACI</name>